<evidence type="ECO:0000256" key="3">
    <source>
        <dbReference type="PROSITE-ProRule" id="PRU00023"/>
    </source>
</evidence>
<dbReference type="SUPFAM" id="SSF54616">
    <property type="entry name" value="DNA-binding domain of Mlu1-box binding protein MBP1"/>
    <property type="match status" value="1"/>
</dbReference>
<dbReference type="GO" id="GO:0001228">
    <property type="term" value="F:DNA-binding transcription activator activity, RNA polymerase II-specific"/>
    <property type="evidence" value="ECO:0007669"/>
    <property type="project" value="UniProtKB-ARBA"/>
</dbReference>
<evidence type="ECO:0000256" key="4">
    <source>
        <dbReference type="SAM" id="Coils"/>
    </source>
</evidence>
<keyword evidence="2 3" id="KW-0040">ANK repeat</keyword>
<feature type="repeat" description="ANK" evidence="3">
    <location>
        <begin position="642"/>
        <end position="674"/>
    </location>
</feature>
<sequence>MPFSTMMVDPSKDDSIPMNQQQMQMQQMQMQIPMQQQQNMKVHNQIPTITTTSTDGMSLGPHMIMDPRPQSSNIHNQIHNPSNMGQLQPPHTSINPRQPIIEKATYADTEVYECYVRGQETHVVMRRVRDDWVNITQVFKIGNFSKNQRTKILEKESSLVQHEKVQGGYGRFQGTWVPRQHARAIVDKYKISDAVADCIINFVPDPMNPPPTRSKNSVLRRASPGRKIASPSSYNKTTPKKKAHYDSAAMGSTAKKSGKKGTFRNANPSPLQGVVFQTPQQSYMGSQSTGTFNGQGQFGNTGNSTLPGAGPGGIGGGAGMGGGGGNSSSFGVSVSGNSTISHISSNETPQTNGYSASQKPLQFYPVPTSVRPPSSNSNTLQFANGNGDVTMPSTFVNEHGGRKKNGTKKGGKKKPTASTFLNFVPEAPGASGTTPDFSMQSVDPQSVPVSQSDSSQQFSGPDQIPSRMIQTPPPIGVEEYKNLILQTLSSEVNANDEAYSLPVQLFYPPQDFDVDFLIDDQGHTSLHWAAAMANIPLLQLLLNANANALHYNTKGFNAVTKALFYNNNFKNNSFHSLLSAMKICLITPDNNGRLPLHYLVELSVNKSKDPAIINTYTETLLQVLGNEGYSLLEIALNCQDQIGNTPLHLAALNLNISLFNKLCLLGASTSILNIDKQSPVDILSGFNLIIPSHPKPEDSEESAEHEQGQEQQQELLKSPHQEKSKRKPKKKAATKKKSTAAKTPSQSASTPIPDLRPQFTEDATNTSLNMISVEDISSVDIFANPAMSVPVSSTITKNYSKHNLLSPQGVLTPSKIPNIESPFPIQHDDAFHRDDATQKNGSVESPGKRADGRNKVRKSTFLASPHFASLNENARHFANLVAEDDISRQTQSKLREMSNLTGVRKMVVDLNEMVMNMTSNIEENVSKVVNETNAAENDIQLAQHQNKSVKDQTKDICFSLGVSSILDAETQLTTQEEDVREKQSQLAKTMERTQALTLAKVMQEEEHISETEQDAEADDKSDLIKHAVRLSLLQLKRQLRLKKIEKLTSHLTTTKKIDKYRKLMGMGYDGIEENLDQIEKDLAVDA</sequence>
<evidence type="ECO:0000313" key="8">
    <source>
        <dbReference type="Proteomes" id="UP001377567"/>
    </source>
</evidence>
<feature type="compositionally biased region" description="Low complexity" evidence="5">
    <location>
        <begin position="740"/>
        <end position="751"/>
    </location>
</feature>
<dbReference type="Gene3D" id="1.25.40.20">
    <property type="entry name" value="Ankyrin repeat-containing domain"/>
    <property type="match status" value="1"/>
</dbReference>
<evidence type="ECO:0000259" key="6">
    <source>
        <dbReference type="PROSITE" id="PS51299"/>
    </source>
</evidence>
<dbReference type="InterPro" id="IPR051642">
    <property type="entry name" value="SWI6-like"/>
</dbReference>
<dbReference type="GO" id="GO:0030907">
    <property type="term" value="C:MBF transcription complex"/>
    <property type="evidence" value="ECO:0007669"/>
    <property type="project" value="TreeGrafter"/>
</dbReference>
<reference evidence="7 8" key="1">
    <citation type="journal article" date="2023" name="Elife">
        <title>Identification of key yeast species and microbe-microbe interactions impacting larval growth of Drosophila in the wild.</title>
        <authorList>
            <person name="Mure A."/>
            <person name="Sugiura Y."/>
            <person name="Maeda R."/>
            <person name="Honda K."/>
            <person name="Sakurai N."/>
            <person name="Takahashi Y."/>
            <person name="Watada M."/>
            <person name="Katoh T."/>
            <person name="Gotoh A."/>
            <person name="Gotoh Y."/>
            <person name="Taniguchi I."/>
            <person name="Nakamura K."/>
            <person name="Hayashi T."/>
            <person name="Katayama T."/>
            <person name="Uemura T."/>
            <person name="Hattori Y."/>
        </authorList>
    </citation>
    <scope>NUCLEOTIDE SEQUENCE [LARGE SCALE GENOMIC DNA]</scope>
    <source>
        <strain evidence="7 8">KH-74</strain>
    </source>
</reference>
<dbReference type="Gene3D" id="3.10.260.10">
    <property type="entry name" value="Transcription regulator HTH, APSES-type DNA-binding domain"/>
    <property type="match status" value="1"/>
</dbReference>
<proteinExistence type="predicted"/>
<dbReference type="PANTHER" id="PTHR43828">
    <property type="entry name" value="ASPARAGINASE"/>
    <property type="match status" value="1"/>
</dbReference>
<accession>A0AAV5S1J3</accession>
<dbReference type="SUPFAM" id="SSF48403">
    <property type="entry name" value="Ankyrin repeat"/>
    <property type="match status" value="1"/>
</dbReference>
<protein>
    <recommendedName>
        <fullName evidence="6">HTH APSES-type domain-containing protein</fullName>
    </recommendedName>
</protein>
<evidence type="ECO:0000256" key="5">
    <source>
        <dbReference type="SAM" id="MobiDB-lite"/>
    </source>
</evidence>
<keyword evidence="4" id="KW-0175">Coiled coil</keyword>
<feature type="domain" description="HTH APSES-type" evidence="6">
    <location>
        <begin position="101"/>
        <end position="211"/>
    </location>
</feature>
<keyword evidence="1" id="KW-0677">Repeat</keyword>
<dbReference type="GO" id="GO:0033309">
    <property type="term" value="C:SBF transcription complex"/>
    <property type="evidence" value="ECO:0007669"/>
    <property type="project" value="TreeGrafter"/>
</dbReference>
<dbReference type="Proteomes" id="UP001377567">
    <property type="component" value="Unassembled WGS sequence"/>
</dbReference>
<dbReference type="PROSITE" id="PS50088">
    <property type="entry name" value="ANK_REPEAT"/>
    <property type="match status" value="2"/>
</dbReference>
<feature type="compositionally biased region" description="Basic residues" evidence="5">
    <location>
        <begin position="723"/>
        <end position="739"/>
    </location>
</feature>
<feature type="compositionally biased region" description="Basic and acidic residues" evidence="5">
    <location>
        <begin position="694"/>
        <end position="708"/>
    </location>
</feature>
<dbReference type="EMBL" id="BTGD01000010">
    <property type="protein sequence ID" value="GMM56758.1"/>
    <property type="molecule type" value="Genomic_DNA"/>
</dbReference>
<dbReference type="Pfam" id="PF04383">
    <property type="entry name" value="KilA-N"/>
    <property type="match status" value="1"/>
</dbReference>
<dbReference type="PROSITE" id="PS50297">
    <property type="entry name" value="ANK_REP_REGION"/>
    <property type="match status" value="1"/>
</dbReference>
<evidence type="ECO:0000313" key="7">
    <source>
        <dbReference type="EMBL" id="GMM56758.1"/>
    </source>
</evidence>
<dbReference type="SMART" id="SM00248">
    <property type="entry name" value="ANK"/>
    <property type="match status" value="2"/>
</dbReference>
<evidence type="ECO:0000256" key="1">
    <source>
        <dbReference type="ARBA" id="ARBA00022737"/>
    </source>
</evidence>
<feature type="coiled-coil region" evidence="4">
    <location>
        <begin position="932"/>
        <end position="992"/>
    </location>
</feature>
<feature type="region of interest" description="Disordered" evidence="5">
    <location>
        <begin position="207"/>
        <end position="271"/>
    </location>
</feature>
<dbReference type="GO" id="GO:0003677">
    <property type="term" value="F:DNA binding"/>
    <property type="evidence" value="ECO:0007669"/>
    <property type="project" value="InterPro"/>
</dbReference>
<gene>
    <name evidence="7" type="ORF">DAKH74_033740</name>
</gene>
<feature type="compositionally biased region" description="Basic residues" evidence="5">
    <location>
        <begin position="401"/>
        <end position="415"/>
    </location>
</feature>
<feature type="region of interest" description="Disordered" evidence="5">
    <location>
        <begin position="691"/>
        <end position="760"/>
    </location>
</feature>
<feature type="compositionally biased region" description="Low complexity" evidence="5">
    <location>
        <begin position="438"/>
        <end position="463"/>
    </location>
</feature>
<dbReference type="AlphaFoldDB" id="A0AAV5S1J3"/>
<feature type="region of interest" description="Disordered" evidence="5">
    <location>
        <begin position="384"/>
        <end position="467"/>
    </location>
</feature>
<dbReference type="SMART" id="SM01252">
    <property type="entry name" value="KilA-N"/>
    <property type="match status" value="1"/>
</dbReference>
<dbReference type="InterPro" id="IPR002110">
    <property type="entry name" value="Ankyrin_rpt"/>
</dbReference>
<name>A0AAV5S1J3_MAUHU</name>
<dbReference type="Pfam" id="PF00023">
    <property type="entry name" value="Ank"/>
    <property type="match status" value="1"/>
</dbReference>
<dbReference type="InterPro" id="IPR036887">
    <property type="entry name" value="HTH_APSES_sf"/>
</dbReference>
<dbReference type="InterPro" id="IPR003163">
    <property type="entry name" value="Tscrpt_reg_HTH_APSES-type"/>
</dbReference>
<dbReference type="InterPro" id="IPR018004">
    <property type="entry name" value="KilA/APSES_HTH"/>
</dbReference>
<feature type="repeat" description="ANK" evidence="3">
    <location>
        <begin position="521"/>
        <end position="553"/>
    </location>
</feature>
<dbReference type="InterPro" id="IPR036770">
    <property type="entry name" value="Ankyrin_rpt-contain_sf"/>
</dbReference>
<dbReference type="FunFam" id="3.10.260.10:FF:000006">
    <property type="entry name" value="Swi4p"/>
    <property type="match status" value="1"/>
</dbReference>
<evidence type="ECO:0000256" key="2">
    <source>
        <dbReference type="ARBA" id="ARBA00023043"/>
    </source>
</evidence>
<feature type="region of interest" description="Disordered" evidence="5">
    <location>
        <begin position="836"/>
        <end position="855"/>
    </location>
</feature>
<keyword evidence="8" id="KW-1185">Reference proteome</keyword>
<dbReference type="PROSITE" id="PS51299">
    <property type="entry name" value="HTH_APSES"/>
    <property type="match status" value="1"/>
</dbReference>
<organism evidence="7 8">
    <name type="scientific">Maudiozyma humilis</name>
    <name type="common">Sour dough yeast</name>
    <name type="synonym">Kazachstania humilis</name>
    <dbReference type="NCBI Taxonomy" id="51915"/>
    <lineage>
        <taxon>Eukaryota</taxon>
        <taxon>Fungi</taxon>
        <taxon>Dikarya</taxon>
        <taxon>Ascomycota</taxon>
        <taxon>Saccharomycotina</taxon>
        <taxon>Saccharomycetes</taxon>
        <taxon>Saccharomycetales</taxon>
        <taxon>Saccharomycetaceae</taxon>
        <taxon>Maudiozyma</taxon>
    </lineage>
</organism>
<comment type="caution">
    <text evidence="7">The sequence shown here is derived from an EMBL/GenBank/DDBJ whole genome shotgun (WGS) entry which is preliminary data.</text>
</comment>
<dbReference type="PANTHER" id="PTHR43828:SF7">
    <property type="entry name" value="REGULATORY PROTEIN SWI4"/>
    <property type="match status" value="1"/>
</dbReference>